<comment type="caution">
    <text evidence="1">The sequence shown here is derived from an EMBL/GenBank/DDBJ whole genome shotgun (WGS) entry which is preliminary data.</text>
</comment>
<accession>A0AC60Q647</accession>
<name>A0AC60Q647_IXOPE</name>
<proteinExistence type="predicted"/>
<feature type="non-terminal residue" evidence="1">
    <location>
        <position position="1"/>
    </location>
</feature>
<reference evidence="1 2" key="1">
    <citation type="journal article" date="2020" name="Cell">
        <title>Large-Scale Comparative Analyses of Tick Genomes Elucidate Their Genetic Diversity and Vector Capacities.</title>
        <authorList>
            <consortium name="Tick Genome and Microbiome Consortium (TIGMIC)"/>
            <person name="Jia N."/>
            <person name="Wang J."/>
            <person name="Shi W."/>
            <person name="Du L."/>
            <person name="Sun Y."/>
            <person name="Zhan W."/>
            <person name="Jiang J.F."/>
            <person name="Wang Q."/>
            <person name="Zhang B."/>
            <person name="Ji P."/>
            <person name="Bell-Sakyi L."/>
            <person name="Cui X.M."/>
            <person name="Yuan T.T."/>
            <person name="Jiang B.G."/>
            <person name="Yang W.F."/>
            <person name="Lam T.T."/>
            <person name="Chang Q.C."/>
            <person name="Ding S.J."/>
            <person name="Wang X.J."/>
            <person name="Zhu J.G."/>
            <person name="Ruan X.D."/>
            <person name="Zhao L."/>
            <person name="Wei J.T."/>
            <person name="Ye R.Z."/>
            <person name="Que T.C."/>
            <person name="Du C.H."/>
            <person name="Zhou Y.H."/>
            <person name="Cheng J.X."/>
            <person name="Dai P.F."/>
            <person name="Guo W.B."/>
            <person name="Han X.H."/>
            <person name="Huang E.J."/>
            <person name="Li L.F."/>
            <person name="Wei W."/>
            <person name="Gao Y.C."/>
            <person name="Liu J.Z."/>
            <person name="Shao H.Z."/>
            <person name="Wang X."/>
            <person name="Wang C.C."/>
            <person name="Yang T.C."/>
            <person name="Huo Q.B."/>
            <person name="Li W."/>
            <person name="Chen H.Y."/>
            <person name="Chen S.E."/>
            <person name="Zhou L.G."/>
            <person name="Ni X.B."/>
            <person name="Tian J.H."/>
            <person name="Sheng Y."/>
            <person name="Liu T."/>
            <person name="Pan Y.S."/>
            <person name="Xia L.Y."/>
            <person name="Li J."/>
            <person name="Zhao F."/>
            <person name="Cao W.C."/>
        </authorList>
    </citation>
    <scope>NUCLEOTIDE SEQUENCE [LARGE SCALE GENOMIC DNA]</scope>
    <source>
        <strain evidence="1">Iper-2018</strain>
    </source>
</reference>
<evidence type="ECO:0000313" key="1">
    <source>
        <dbReference type="EMBL" id="KAG0429195.1"/>
    </source>
</evidence>
<dbReference type="EMBL" id="JABSTQ010009433">
    <property type="protein sequence ID" value="KAG0429195.1"/>
    <property type="molecule type" value="Genomic_DNA"/>
</dbReference>
<gene>
    <name evidence="1" type="ORF">HPB47_023876</name>
</gene>
<evidence type="ECO:0000313" key="2">
    <source>
        <dbReference type="Proteomes" id="UP000805193"/>
    </source>
</evidence>
<keyword evidence="2" id="KW-1185">Reference proteome</keyword>
<organism evidence="1 2">
    <name type="scientific">Ixodes persulcatus</name>
    <name type="common">Taiga tick</name>
    <dbReference type="NCBI Taxonomy" id="34615"/>
    <lineage>
        <taxon>Eukaryota</taxon>
        <taxon>Metazoa</taxon>
        <taxon>Ecdysozoa</taxon>
        <taxon>Arthropoda</taxon>
        <taxon>Chelicerata</taxon>
        <taxon>Arachnida</taxon>
        <taxon>Acari</taxon>
        <taxon>Parasitiformes</taxon>
        <taxon>Ixodida</taxon>
        <taxon>Ixodoidea</taxon>
        <taxon>Ixodidae</taxon>
        <taxon>Ixodinae</taxon>
        <taxon>Ixodes</taxon>
    </lineage>
</organism>
<dbReference type="Proteomes" id="UP000805193">
    <property type="component" value="Unassembled WGS sequence"/>
</dbReference>
<sequence length="296" mass="34272">LWDAEDWSAEVSRSFSFRRQLRIGGEVVTCAELDPDLREGDLAGGTHYKSTTGSRRPWAEKITCSVNDVAHENARPFATQKVRSDVALPPAPKRPPSGYILFLNDTRKTVLRQNPALKPTEVLKTLAEKWNMADEITKKKYETLSRERMEAFAKEKEAYTSRLTPQQKQALAELSLDKKLRVSKKKLNEKLKELDRPKGARTAFVLFSSAMRKQLQDKTPKEMMTHLGALWKQLPEDKKQPYLKQAEGDRQRYTREMRAWTKRLEDQGQRDILEDLKQDIKDIRKGKHSLEHKVKT</sequence>
<protein>
    <submittedName>
        <fullName evidence="1">Uncharacterized protein</fullName>
    </submittedName>
</protein>